<sequence length="65" mass="7730">MGDHQYAWQLDHLRAIEPFPVKGRQRLFNVDDSLIKYHPEIDDENNLSDEAVKAFAQKYLIPIRY</sequence>
<protein>
    <submittedName>
        <fullName evidence="1">Uncharacterized protein</fullName>
    </submittedName>
</protein>
<comment type="caution">
    <text evidence="1">The sequence shown here is derived from an EMBL/GenBank/DDBJ whole genome shotgun (WGS) entry which is preliminary data.</text>
</comment>
<organism evidence="1 2">
    <name type="scientific">Secundilactobacillus hailunensis</name>
    <dbReference type="NCBI Taxonomy" id="2559923"/>
    <lineage>
        <taxon>Bacteria</taxon>
        <taxon>Bacillati</taxon>
        <taxon>Bacillota</taxon>
        <taxon>Bacilli</taxon>
        <taxon>Lactobacillales</taxon>
        <taxon>Lactobacillaceae</taxon>
        <taxon>Secundilactobacillus</taxon>
    </lineage>
</organism>
<reference evidence="2" key="1">
    <citation type="journal article" date="2019" name="Int. J. Syst. Evol. Microbiol.">
        <title>The Global Catalogue of Microorganisms (GCM) 10K type strain sequencing project: providing services to taxonomists for standard genome sequencing and annotation.</title>
        <authorList>
            <consortium name="The Broad Institute Genomics Platform"/>
            <consortium name="The Broad Institute Genome Sequencing Center for Infectious Disease"/>
            <person name="Wu L."/>
            <person name="Ma J."/>
        </authorList>
    </citation>
    <scope>NUCLEOTIDE SEQUENCE [LARGE SCALE GENOMIC DNA]</scope>
    <source>
        <strain evidence="2">CCM 8950</strain>
    </source>
</reference>
<dbReference type="RefSeq" id="WP_235874425.1">
    <property type="nucleotide sequence ID" value="NZ_BJDO01000003.1"/>
</dbReference>
<name>A0ABW1T7H4_9LACO</name>
<dbReference type="Proteomes" id="UP001596190">
    <property type="component" value="Unassembled WGS sequence"/>
</dbReference>
<accession>A0ABW1T7H4</accession>
<evidence type="ECO:0000313" key="2">
    <source>
        <dbReference type="Proteomes" id="UP001596190"/>
    </source>
</evidence>
<proteinExistence type="predicted"/>
<evidence type="ECO:0000313" key="1">
    <source>
        <dbReference type="EMBL" id="MFC6253558.1"/>
    </source>
</evidence>
<keyword evidence="2" id="KW-1185">Reference proteome</keyword>
<gene>
    <name evidence="1" type="ORF">ACFP1H_02945</name>
</gene>
<dbReference type="EMBL" id="JBHSSA010000031">
    <property type="protein sequence ID" value="MFC6253558.1"/>
    <property type="molecule type" value="Genomic_DNA"/>
</dbReference>